<keyword evidence="3 15" id="KW-0812">Transmembrane</keyword>
<dbReference type="GO" id="GO:0009653">
    <property type="term" value="P:anatomical structure morphogenesis"/>
    <property type="evidence" value="ECO:0007669"/>
    <property type="project" value="UniProtKB-ARBA"/>
</dbReference>
<feature type="domain" description="Cadherin" evidence="18">
    <location>
        <begin position="2388"/>
        <end position="2495"/>
    </location>
</feature>
<keyword evidence="20" id="KW-1185">Reference proteome</keyword>
<keyword evidence="8 15" id="KW-1133">Transmembrane helix</keyword>
<feature type="domain" description="Cadherin" evidence="18">
    <location>
        <begin position="2601"/>
        <end position="2702"/>
    </location>
</feature>
<keyword evidence="11" id="KW-0325">Glycoprotein</keyword>
<feature type="domain" description="Cadherin" evidence="18">
    <location>
        <begin position="926"/>
        <end position="1032"/>
    </location>
</feature>
<feature type="domain" description="Cadherin" evidence="18">
    <location>
        <begin position="2912"/>
        <end position="3016"/>
    </location>
</feature>
<dbReference type="FunFam" id="2.60.40.60:FF:000089">
    <property type="entry name" value="FAT atypical cadherin 1"/>
    <property type="match status" value="1"/>
</dbReference>
<evidence type="ECO:0000313" key="20">
    <source>
        <dbReference type="Proteomes" id="UP000472262"/>
    </source>
</evidence>
<keyword evidence="7" id="KW-0130">Cell adhesion</keyword>
<dbReference type="PROSITE" id="PS50268">
    <property type="entry name" value="CADHERIN_2"/>
    <property type="match status" value="29"/>
</dbReference>
<dbReference type="Pfam" id="PF23592">
    <property type="entry name" value="Cadherin_CELSR2_9th"/>
    <property type="match status" value="1"/>
</dbReference>
<evidence type="ECO:0000256" key="12">
    <source>
        <dbReference type="PROSITE-ProRule" id="PRU00043"/>
    </source>
</evidence>
<dbReference type="Proteomes" id="UP000472262">
    <property type="component" value="Unassembled WGS sequence"/>
</dbReference>
<evidence type="ECO:0000256" key="3">
    <source>
        <dbReference type="ARBA" id="ARBA00022692"/>
    </source>
</evidence>
<dbReference type="GO" id="GO:0016477">
    <property type="term" value="P:cell migration"/>
    <property type="evidence" value="ECO:0007669"/>
    <property type="project" value="TreeGrafter"/>
</dbReference>
<feature type="domain" description="Cadherin" evidence="18">
    <location>
        <begin position="151"/>
        <end position="262"/>
    </location>
</feature>
<dbReference type="GO" id="GO:0007156">
    <property type="term" value="P:homophilic cell adhesion via plasma membrane adhesion molecules"/>
    <property type="evidence" value="ECO:0007669"/>
    <property type="project" value="InterPro"/>
</dbReference>
<dbReference type="FunFam" id="2.60.40.60:FF:000015">
    <property type="entry name" value="FAT atypical cadherin 1"/>
    <property type="match status" value="1"/>
</dbReference>
<feature type="domain" description="Cadherin" evidence="18">
    <location>
        <begin position="3140"/>
        <end position="3196"/>
    </location>
</feature>
<dbReference type="SUPFAM" id="SSF49899">
    <property type="entry name" value="Concanavalin A-like lectins/glucanases"/>
    <property type="match status" value="1"/>
</dbReference>
<reference evidence="19" key="1">
    <citation type="submission" date="2025-08" db="UniProtKB">
        <authorList>
            <consortium name="Ensembl"/>
        </authorList>
    </citation>
    <scope>IDENTIFICATION</scope>
</reference>
<feature type="domain" description="Cadherin" evidence="18">
    <location>
        <begin position="2808"/>
        <end position="2911"/>
    </location>
</feature>
<feature type="signal peptide" evidence="16">
    <location>
        <begin position="1"/>
        <end position="24"/>
    </location>
</feature>
<dbReference type="CDD" id="cd00110">
    <property type="entry name" value="LamG"/>
    <property type="match status" value="1"/>
</dbReference>
<dbReference type="InterPro" id="IPR002126">
    <property type="entry name" value="Cadherin-like_dom"/>
</dbReference>
<feature type="domain" description="Laminin G" evidence="17">
    <location>
        <begin position="3275"/>
        <end position="3487"/>
    </location>
</feature>
<dbReference type="GO" id="GO:0016342">
    <property type="term" value="C:catenin complex"/>
    <property type="evidence" value="ECO:0007669"/>
    <property type="project" value="TreeGrafter"/>
</dbReference>
<feature type="transmembrane region" description="Helical" evidence="15">
    <location>
        <begin position="3571"/>
        <end position="3595"/>
    </location>
</feature>
<dbReference type="FunFam" id="2.60.40.60:FF:000058">
    <property type="entry name" value="FAT atypical cadherin 3"/>
    <property type="match status" value="2"/>
</dbReference>
<dbReference type="InterPro" id="IPR039808">
    <property type="entry name" value="Cadherin"/>
</dbReference>
<dbReference type="FunFam" id="2.60.40.60:FF:000024">
    <property type="entry name" value="FAT atypical cadherin 3"/>
    <property type="match status" value="1"/>
</dbReference>
<dbReference type="SMART" id="SM00282">
    <property type="entry name" value="LamG"/>
    <property type="match status" value="1"/>
</dbReference>
<feature type="domain" description="Cadherin" evidence="18">
    <location>
        <begin position="1124"/>
        <end position="1254"/>
    </location>
</feature>
<evidence type="ECO:0000256" key="14">
    <source>
        <dbReference type="SAM" id="MobiDB-lite"/>
    </source>
</evidence>
<feature type="region of interest" description="Disordered" evidence="14">
    <location>
        <begin position="3824"/>
        <end position="3852"/>
    </location>
</feature>
<dbReference type="FunFam" id="2.60.40.60:FF:000194">
    <property type="entry name" value="FAT atypical cadherin 2"/>
    <property type="match status" value="1"/>
</dbReference>
<accession>A0A672MII7</accession>
<comment type="subcellular location">
    <subcellularLocation>
        <location evidence="1">Membrane</location>
        <topology evidence="1">Single-pass membrane protein</topology>
    </subcellularLocation>
</comment>
<dbReference type="Ensembl" id="ENSSGRT00000039427.1">
    <property type="protein sequence ID" value="ENSSGRP00000036744.1"/>
    <property type="gene ID" value="ENSSGRG00000020240.1"/>
</dbReference>
<protein>
    <submittedName>
        <fullName evidence="19">FAT atypical cadherin 2</fullName>
    </submittedName>
</protein>
<evidence type="ECO:0000313" key="19">
    <source>
        <dbReference type="Ensembl" id="ENSSGRP00000036744.1"/>
    </source>
</evidence>
<keyword evidence="5" id="KW-0677">Repeat</keyword>
<evidence type="ECO:0000256" key="5">
    <source>
        <dbReference type="ARBA" id="ARBA00022737"/>
    </source>
</evidence>
<evidence type="ECO:0000256" key="8">
    <source>
        <dbReference type="ARBA" id="ARBA00022989"/>
    </source>
</evidence>
<feature type="domain" description="Cadherin" evidence="18">
    <location>
        <begin position="2282"/>
        <end position="2387"/>
    </location>
</feature>
<evidence type="ECO:0000256" key="9">
    <source>
        <dbReference type="ARBA" id="ARBA00023136"/>
    </source>
</evidence>
<keyword evidence="6 12" id="KW-0106">Calcium</keyword>
<feature type="domain" description="Cadherin" evidence="18">
    <location>
        <begin position="567"/>
        <end position="693"/>
    </location>
</feature>
<dbReference type="InterPro" id="IPR013320">
    <property type="entry name" value="ConA-like_dom_sf"/>
</dbReference>
<feature type="region of interest" description="Disordered" evidence="14">
    <location>
        <begin position="3658"/>
        <end position="3698"/>
    </location>
</feature>
<evidence type="ECO:0000256" key="7">
    <source>
        <dbReference type="ARBA" id="ARBA00022889"/>
    </source>
</evidence>
<evidence type="ECO:0000256" key="2">
    <source>
        <dbReference type="ARBA" id="ARBA00022536"/>
    </source>
</evidence>
<dbReference type="PROSITE" id="PS50025">
    <property type="entry name" value="LAM_G_DOMAIN"/>
    <property type="match status" value="1"/>
</dbReference>
<dbReference type="FunFam" id="2.60.40.60:FF:000033">
    <property type="entry name" value="FAT atypical cadherin 1"/>
    <property type="match status" value="1"/>
</dbReference>
<evidence type="ECO:0000256" key="10">
    <source>
        <dbReference type="ARBA" id="ARBA00023157"/>
    </source>
</evidence>
<keyword evidence="9 15" id="KW-0472">Membrane</keyword>
<keyword evidence="4 16" id="KW-0732">Signal</keyword>
<feature type="domain" description="Cadherin" evidence="18">
    <location>
        <begin position="36"/>
        <end position="150"/>
    </location>
</feature>
<dbReference type="FunFam" id="2.60.40.60:FF:000039">
    <property type="entry name" value="FAT atypical cadherin 3"/>
    <property type="match status" value="1"/>
</dbReference>
<dbReference type="FunFam" id="2.60.40.60:FF:000026">
    <property type="entry name" value="FAT atypical cadherin 1"/>
    <property type="match status" value="2"/>
</dbReference>
<feature type="domain" description="Cadherin" evidence="18">
    <location>
        <begin position="821"/>
        <end position="925"/>
    </location>
</feature>
<feature type="domain" description="Cadherin" evidence="18">
    <location>
        <begin position="3017"/>
        <end position="3121"/>
    </location>
</feature>
<dbReference type="FunFam" id="2.60.40.60:FF:000276">
    <property type="entry name" value="FAT atypical cadherin 2"/>
    <property type="match status" value="3"/>
</dbReference>
<feature type="domain" description="Cadherin" evidence="18">
    <location>
        <begin position="2496"/>
        <end position="2600"/>
    </location>
</feature>
<dbReference type="FunFam" id="2.60.40.60:FF:000051">
    <property type="entry name" value="FAT atypical cadherin 1"/>
    <property type="match status" value="1"/>
</dbReference>
<dbReference type="FunFam" id="2.60.40.60:FF:000215">
    <property type="entry name" value="FAT atypical cadherin 2"/>
    <property type="match status" value="1"/>
</dbReference>
<dbReference type="FunFam" id="2.60.40.60:FF:000186">
    <property type="entry name" value="FAT atypical cadherin 2"/>
    <property type="match status" value="1"/>
</dbReference>
<evidence type="ECO:0000256" key="1">
    <source>
        <dbReference type="ARBA" id="ARBA00004167"/>
    </source>
</evidence>
<feature type="domain" description="Cadherin" evidence="18">
    <location>
        <begin position="461"/>
        <end position="566"/>
    </location>
</feature>
<dbReference type="FunFam" id="2.60.40.60:FF:000021">
    <property type="entry name" value="FAT atypical cadherin 1"/>
    <property type="match status" value="2"/>
</dbReference>
<evidence type="ECO:0000256" key="4">
    <source>
        <dbReference type="ARBA" id="ARBA00022729"/>
    </source>
</evidence>
<proteinExistence type="predicted"/>
<dbReference type="FunFam" id="2.60.40.60:FF:000064">
    <property type="entry name" value="FAT atypical cadherin 1"/>
    <property type="match status" value="1"/>
</dbReference>
<feature type="domain" description="Cadherin" evidence="18">
    <location>
        <begin position="1563"/>
        <end position="1664"/>
    </location>
</feature>
<dbReference type="InterPro" id="IPR056286">
    <property type="entry name" value="Cadherin_CELSR1-3_9th"/>
</dbReference>
<feature type="domain" description="Cadherin" evidence="18">
    <location>
        <begin position="1353"/>
        <end position="1466"/>
    </location>
</feature>
<dbReference type="FunFam" id="2.60.40.60:FF:000032">
    <property type="entry name" value="FAT atypical cadherin 1"/>
    <property type="match status" value="1"/>
</dbReference>
<comment type="caution">
    <text evidence="13">Lacks conserved residue(s) required for the propagation of feature annotation.</text>
</comment>
<organism evidence="19 20">
    <name type="scientific">Sinocyclocheilus grahami</name>
    <name type="common">Dianchi golden-line fish</name>
    <name type="synonym">Barbus grahami</name>
    <dbReference type="NCBI Taxonomy" id="75366"/>
    <lineage>
        <taxon>Eukaryota</taxon>
        <taxon>Metazoa</taxon>
        <taxon>Chordata</taxon>
        <taxon>Craniata</taxon>
        <taxon>Vertebrata</taxon>
        <taxon>Euteleostomi</taxon>
        <taxon>Actinopterygii</taxon>
        <taxon>Neopterygii</taxon>
        <taxon>Teleostei</taxon>
        <taxon>Ostariophysi</taxon>
        <taxon>Cypriniformes</taxon>
        <taxon>Cyprinidae</taxon>
        <taxon>Cyprininae</taxon>
        <taxon>Sinocyclocheilus</taxon>
    </lineage>
</organism>
<feature type="domain" description="Cadherin" evidence="18">
    <location>
        <begin position="365"/>
        <end position="460"/>
    </location>
</feature>
<feature type="domain" description="Cadherin" evidence="18">
    <location>
        <begin position="1867"/>
        <end position="1970"/>
    </location>
</feature>
<feature type="domain" description="Cadherin" evidence="18">
    <location>
        <begin position="1255"/>
        <end position="1352"/>
    </location>
</feature>
<sequence>MAFTDTAIILIVIAVLGMLTRCQGSLVKDNSLLRFTHHLYNASINENSAPRTYTESPVRMGIILSDPFWDVKYKIVSGDDDGLFKAEEVTVGDFCFLRIKTRSSYSAVLNREVRNIYTLTVEATESTYDNRARTKVSIQVLDTNDLKPLFYPASYHALIKEDTPIKSSLVRVSATDADIGSNAEFYYSFTTRSHPFAVDPFTGTVTLIKTLDASQRDRYELTVLAEDRTKKISGVQKFGNVAKVVVAIQTVTENFTLVTPTSAVTPHTDDDKISVNIKTEPKEKEKVASLSIVEGDPLKCFQIIPSTLHDGGFQLVSTKWIDWSQNPFGLNISLQAKDRRNPPLLTPIKTVHIPPPPQVKPLAFEQELYYVTLSEFSPPKSHVVRVSVGFSFKNITYSIKENPDSYKFKISAKTGVIMTSQTLDFEKHTHYEFDVTANDGEAFTRVVVDIIDENDNAPRFTLPSYQASLPENFPIGTSILAVSAIDVDKDNNGFVTYSVANTSPVPFNIDPLTGVISTSQEFDYELMKRWYHLRIWASDSGSPFNRVSECSATITMTNVNDNVPVFERVACNASIPRDFAVGESIAEISALDLDELQQIIYRIESGNDDGLFTINPVSGSIKLARAIPSKYEGTENPFYILKITATDGKYSADPNTVTVRITSKGEVATTHCEETGITRQLTEKLIESFKPSLNAKEEEYISDVHIINQHSPKFIAGTPSSIDIREDFALDRSVLQFNATDNDSGFNGKLVYAISSGNEDGCFTIDMNTGELQVVSTLDREQKEFYILNITVYDLGSPQASTWKLLAVNVLDANDNPPLFSQPRYVVNIPENTEVDKSIFKVNAVDFDSEDNGAFTFSLLTFTDLFKIDEVTGVVKVTGPLDRETFSRYDITIEARDQAKLDPRLFSFTDLVVVLEDINDNPPKFVPTIYRIKVPEDVPPGTVLLWVESFDLDLESGGLISYNLKNSEAGAFFLDTSTGCLTLERELDFEKQQSYNLTVRAVDHGKPRSLSSSCFIEVEVLDVNENLNRPLFTQFVHNAAIMEDATVGTSVLTLTAVDNDLGRDGVVRYYIHDGSGLGVFTIDEETGMILITTRLTYKGAPPLSSTATVVIEVLDENDNSPQFSHKLFQVKLPERQSTAEPQEIYRMVARDDDVGPNGMIKYSLEDSSEDQFDIHPETGVVTARGEYVRGGNVDGAFEIDQETGSIRVSDALDKLLQEQYHLTVKATDQGFPQRSALCPVTITVKLSEFTPPRFSSEEYITEISEAVPPGSPALSVFASCPSSVLYRINDGDPNGTFHININSGLLSVGNALDFEQHTSYRLTIRATNTAEVSSDAGVYIYVIDKNDNAPVFHQDTYYGQISESAPINSMVNGENNTPLVIKASDADKDTNALLIFQILEPAAQKVFRIDPSMGTIFLKSTVDFEATPEFFFTVQVWDSGEPSLSASKPCRVNIRILDINDCPPKFALPVYETALTLPVFEDMDVIQVTAHDADSAVTYMISESTIKNAFKIDQSTGNISVNDSSELESHYEFKITASDGLYKDTTLVRLNITNATKTSLNFEDRMHVATVLENSTSIKILSVLRATGSYLNEPLQYTVLNPHGKFAVVPSSGILQTTGAPFDREERNEYDVAVEVRDLRHPPRVDVTHVKVYIDDINDNAPEISNLPHSLMISDETEPGDVLFQVLATDNDSGENGSILFSLEDDFSLFRIDRYLGDVSLLRPLDFESVNKYVLTVLVSDEGEPSLSAAGTLYVQVQNRSHPIFQSLYYPLKLPENIKPFTTILHVQARNPEGYRLIYNLEEDNASRFFNIDFKTGVLSVTDFLDFETQTKHILTVRATDSVTGTFTEAKVEIDVEDINDNAPVFQSLSYVADVSEGLPIGTSVLQVSAVDRDSGRNSDMTYQLVDKENFFFEIDALSGILATSQVLDYETSQQFTLKVKATDKGTPPLSDEAQIIVNVIDVNDNPPDFSEPSYRASLDEKATCGHIVIKVQASDPDSKDDLQYKILSGNEGRYFSINESSGLISFSNVCKRNLDPFYNLTVAVSDGVFQKTAPVNIDMTNGNKHSPYFSQNIYEADLAENAEVGTRVIRLAAIDPDDGPYGSVDYTIINKLADEKFSIDEDGQIVTSQSLDRENPSQRVIAIKVMAKDGGGRVGFCTVKIILTDENDNAPQFKASEYQISIQSTVNKGSPVIQIMAYDADEGKNADVTYTVEEAEEVTEDIIEVNPFTGVVSVKESLVGSENKIFSFKVKARDGGIPFYNSSVPVQVKVVPPEVTLPQFTEPLYSFSASEDLPIGYEIGTVKADADMPLIYSLVNGNTIDSNKEHDFAVDKDSGTLVMQKNIDHEKTKVYKIDVIAQGSHNGTDVASLVSVHIEVQDVNDNQPMFEADPYKAFLAENLLPGTTVIQVTANDVDTNVNGEVSYTLVPESDDIGDMFTIDSQTGWITTLKRADSETKQLYRFYVVATDHGDAVKLSSSVLVEVTITDENDNPPQFTEELYQGSILENSRPGETIVTLTTADKDVSAENRQIVCYITDGDPLGQFSVTAAGEEWTVISKSPLDREDKDRYNFKIIATDGRFQTSANVEVHVLDLNDNSPLCEQLLYTEAIMENSPSGLFILKISASDPDIGTNGQVSFTLHGPNADKFHLDSRTGELFTLAVLDRERETEYDLVVKATDGGGRSCQADVTLMVQDMNDNPPQFSTSHYEITVFDNTTIRTPIAVIYAKDPDTGINSEVRYSLQGADSGFFSLDEISGILRLERSLADEIKSTYEMKVKATDRGLPRHLFSFATITVHVVILSDYQPLFLSSDYSVQIPESLQIGSEVISVSALTKDGTESEPVRYTIISGNEEGRFQINPMTGLLAVNSTLDFELCREYYLSVEGARGKPSLSDIATVIINITDVNDNPPVFNRSSYSAAIAEDISPGDMVLQVRAVDLDGPPNNFIIYSVVSGDPQQQFSIDPRTGHVTVRSTLDREEITHYSLTVQAADEGDPPLSSAVQVTVTVSDVNDSPPMFSQISHSLVLQEGEAVGSGILQLLVTDRDMPQNGPPFSFYIVSGNEDRSFHIDQGGLLSISSPLRRRGKPQHLLKIQVTDSGHPPLSSICVVKINITEQSRYPPTVTPLEVFITTAGGTFSKRVIGKLHATDQDPQDVLSYKLVSDGLDQGLFSVDAVDGKIVVEKNLDPGLYHLNVSVSDGKFSIWAGVKVHVWAAAQHDLDQGFTLQLAGLSAEEFVSDHWRGLQRSLGLELNIPRQELHIASLQQQPNSVNMEVLLVRRAQDGSVQPVSAQRLTGVLSTVEDTLGLNILRLKHDGCVGAGCPPRGCRNAVVMRQGRMSNYATARANFITPQHSWESVCSCNGRRYFLVDKELWLRYRCGNMLPASLHVAHHPLADGRWHHVSLEVNGSTLRLTIDAIHSNAVVLPQPCRLSQSGGALVLASSNPSTDAERLGFTGCLESIQFNGEAVRGEEGTTGTGPQTGRLFGIYQCCSDVKICASNPCENGGTCVEEPSGGGKAMFLYICSHFLPCFTCPFLKSDMQIRSNACTPNPCLAGFTCSMAGNSIHCERTISPAYVEIAEICAGILGLVLLAVAFVCFRKHYVSRKKHKSGCVQDSNGYFPTLSKSTMKETEISSPVELSTLIGFAGDLDSSPFCSLKPREQRELGPQVGSRSRPQGPVICSVAPNLPPPPSTSSDNDSIRKNNWEHDYEVYPADPDYYGRPTVQEFPKFDIVESTYSTAATESRRNSRFGGFPFPLDRADRRAPLPPCYSNQNLDDFLGPDGLPLPSSQCPNEYTAISYYPTQHTRSLDNVSSGYKRLSVRLSVGQPSYADGDGSKRPGSTRRTSRSYAGSDMVESDYGSCEEVMF</sequence>
<dbReference type="Gene3D" id="2.60.120.200">
    <property type="match status" value="1"/>
</dbReference>
<feature type="domain" description="Cadherin" evidence="18">
    <location>
        <begin position="1665"/>
        <end position="1765"/>
    </location>
</feature>
<dbReference type="FunFam" id="2.60.40.60:FF:000061">
    <property type="entry name" value="FAT atypical cadherin 3"/>
    <property type="match status" value="1"/>
</dbReference>
<evidence type="ECO:0000256" key="11">
    <source>
        <dbReference type="ARBA" id="ARBA00023180"/>
    </source>
</evidence>
<feature type="domain" description="Cadherin" evidence="18">
    <location>
        <begin position="2175"/>
        <end position="2281"/>
    </location>
</feature>
<dbReference type="Pfam" id="PF02210">
    <property type="entry name" value="Laminin_G_2"/>
    <property type="match status" value="1"/>
</dbReference>
<dbReference type="FunFam" id="2.60.40.60:FF:000066">
    <property type="entry name" value="FAT atypical cadherin 1"/>
    <property type="match status" value="1"/>
</dbReference>
<feature type="domain" description="Cadherin" evidence="18">
    <location>
        <begin position="2071"/>
        <end position="2174"/>
    </location>
</feature>
<feature type="domain" description="Cadherin" evidence="18">
    <location>
        <begin position="1485"/>
        <end position="1562"/>
    </location>
</feature>
<dbReference type="GO" id="GO:0045296">
    <property type="term" value="F:cadherin binding"/>
    <property type="evidence" value="ECO:0007669"/>
    <property type="project" value="TreeGrafter"/>
</dbReference>
<feature type="domain" description="Cadherin" evidence="18">
    <location>
        <begin position="1033"/>
        <end position="1123"/>
    </location>
</feature>
<evidence type="ECO:0000256" key="13">
    <source>
        <dbReference type="PROSITE-ProRule" id="PRU00122"/>
    </source>
</evidence>
<dbReference type="PANTHER" id="PTHR24027">
    <property type="entry name" value="CADHERIN-23"/>
    <property type="match status" value="1"/>
</dbReference>
<dbReference type="GO" id="GO:0008013">
    <property type="term" value="F:beta-catenin binding"/>
    <property type="evidence" value="ECO:0007669"/>
    <property type="project" value="TreeGrafter"/>
</dbReference>
<dbReference type="FunFam" id="2.60.40.60:FF:000084">
    <property type="entry name" value="FAT atypical cadherin 3"/>
    <property type="match status" value="1"/>
</dbReference>
<evidence type="ECO:0000256" key="16">
    <source>
        <dbReference type="SAM" id="SignalP"/>
    </source>
</evidence>
<feature type="domain" description="Cadherin" evidence="18">
    <location>
        <begin position="716"/>
        <end position="820"/>
    </location>
</feature>
<dbReference type="FunFam" id="2.60.40.60:FF:000053">
    <property type="entry name" value="FAT atypical cadherin 3"/>
    <property type="match status" value="1"/>
</dbReference>
<keyword evidence="2" id="KW-0245">EGF-like domain</keyword>
<name>A0A672MII7_SINGR</name>
<evidence type="ECO:0000259" key="18">
    <source>
        <dbReference type="PROSITE" id="PS50268"/>
    </source>
</evidence>
<evidence type="ECO:0000256" key="6">
    <source>
        <dbReference type="ARBA" id="ARBA00022837"/>
    </source>
</evidence>
<feature type="domain" description="Cadherin" evidence="18">
    <location>
        <begin position="1971"/>
        <end position="2070"/>
    </location>
</feature>
<dbReference type="SUPFAM" id="SSF49313">
    <property type="entry name" value="Cadherin-like"/>
    <property type="match status" value="29"/>
</dbReference>
<dbReference type="InterPro" id="IPR020894">
    <property type="entry name" value="Cadherin_CS"/>
</dbReference>
<dbReference type="PROSITE" id="PS00232">
    <property type="entry name" value="CADHERIN_1"/>
    <property type="match status" value="12"/>
</dbReference>
<feature type="domain" description="Cadherin" evidence="18">
    <location>
        <begin position="1766"/>
        <end position="1866"/>
    </location>
</feature>
<dbReference type="CDD" id="cd11304">
    <property type="entry name" value="Cadherin_repeat"/>
    <property type="match status" value="29"/>
</dbReference>
<dbReference type="GO" id="GO:0005509">
    <property type="term" value="F:calcium ion binding"/>
    <property type="evidence" value="ECO:0007669"/>
    <property type="project" value="UniProtKB-UniRule"/>
</dbReference>
<dbReference type="SMART" id="SM00112">
    <property type="entry name" value="CA"/>
    <property type="match status" value="29"/>
</dbReference>
<dbReference type="PANTHER" id="PTHR24027:SF438">
    <property type="entry name" value="CADHERIN 23"/>
    <property type="match status" value="1"/>
</dbReference>
<gene>
    <name evidence="19" type="primary">LOC107598317</name>
</gene>
<dbReference type="FunFam" id="2.60.40.60:FF:000035">
    <property type="entry name" value="Protocadherin Fat 3"/>
    <property type="match status" value="1"/>
</dbReference>
<feature type="chain" id="PRO_5025425612" evidence="16">
    <location>
        <begin position="25"/>
        <end position="3864"/>
    </location>
</feature>
<reference evidence="19" key="2">
    <citation type="submission" date="2025-09" db="UniProtKB">
        <authorList>
            <consortium name="Ensembl"/>
        </authorList>
    </citation>
    <scope>IDENTIFICATION</scope>
</reference>
<dbReference type="PRINTS" id="PR00205">
    <property type="entry name" value="CADHERIN"/>
</dbReference>
<dbReference type="FunFam" id="2.60.40.60:FF:000065">
    <property type="entry name" value="FAT atypical cadherin 1"/>
    <property type="match status" value="1"/>
</dbReference>
<dbReference type="InterPro" id="IPR001791">
    <property type="entry name" value="Laminin_G"/>
</dbReference>
<evidence type="ECO:0000256" key="15">
    <source>
        <dbReference type="SAM" id="Phobius"/>
    </source>
</evidence>
<evidence type="ECO:0000259" key="17">
    <source>
        <dbReference type="PROSITE" id="PS50025"/>
    </source>
</evidence>
<dbReference type="FunFam" id="2.60.40.60:FF:000059">
    <property type="entry name" value="FAT atypical cadherin 3"/>
    <property type="match status" value="1"/>
</dbReference>
<feature type="domain" description="Cadherin" evidence="18">
    <location>
        <begin position="2703"/>
        <end position="2807"/>
    </location>
</feature>
<keyword evidence="10" id="KW-1015">Disulfide bond</keyword>
<dbReference type="InterPro" id="IPR015919">
    <property type="entry name" value="Cadherin-like_sf"/>
</dbReference>
<dbReference type="Pfam" id="PF00028">
    <property type="entry name" value="Cadherin"/>
    <property type="match status" value="24"/>
</dbReference>
<dbReference type="Gene3D" id="2.60.40.60">
    <property type="entry name" value="Cadherins"/>
    <property type="match status" value="30"/>
</dbReference>